<dbReference type="GO" id="GO:0006412">
    <property type="term" value="P:translation"/>
    <property type="evidence" value="ECO:0007669"/>
    <property type="project" value="UniProtKB-UniRule"/>
</dbReference>
<dbReference type="Pfam" id="PF00318">
    <property type="entry name" value="Ribosomal_S2"/>
    <property type="match status" value="1"/>
</dbReference>
<dbReference type="InterPro" id="IPR001865">
    <property type="entry name" value="Ribosomal_uS2"/>
</dbReference>
<evidence type="ECO:0000256" key="4">
    <source>
        <dbReference type="ARBA" id="ARBA00035256"/>
    </source>
</evidence>
<sequence>MPSLLEMLKAGVHFGHQKSRWHPKMKPFIFGVRNGVHIIDLEKTQEALTTALEYVKGLTANGKVVMFVGTKRQAQAILKSAAQACGAPYLTERWIGGFLTNFSEAKIRLKKFLTMRAEIESGEIEKYTKKEQLEIKKDLVTMEKYLSGVAGLTALPDALFIADMRDSKIAVAEALKTKVPIVGVCDTNVSPDNADYPIPANDDAVNSIKMVANLLAEAINEGKAEWEKKKAAVKPVEKPVSKTPSRVVKIAESM</sequence>
<dbReference type="InterPro" id="IPR023591">
    <property type="entry name" value="Ribosomal_uS2_flav_dom_sf"/>
</dbReference>
<keyword evidence="3 5" id="KW-0687">Ribonucleoprotein</keyword>
<dbReference type="EMBL" id="MFRE01000009">
    <property type="protein sequence ID" value="OGH94399.1"/>
    <property type="molecule type" value="Genomic_DNA"/>
</dbReference>
<dbReference type="STRING" id="1798709.A2538_00760"/>
<dbReference type="InterPro" id="IPR005706">
    <property type="entry name" value="Ribosomal_uS2_bac/mit/plastid"/>
</dbReference>
<name>A0A1F6PE19_9BACT</name>
<gene>
    <name evidence="5" type="primary">rpsB</name>
    <name evidence="6" type="ORF">A2538_00760</name>
</gene>
<dbReference type="HAMAP" id="MF_00291_B">
    <property type="entry name" value="Ribosomal_uS2_B"/>
    <property type="match status" value="1"/>
</dbReference>
<dbReference type="PANTHER" id="PTHR12534">
    <property type="entry name" value="30S RIBOSOMAL PROTEIN S2 PROKARYOTIC AND ORGANELLAR"/>
    <property type="match status" value="1"/>
</dbReference>
<protein>
    <recommendedName>
        <fullName evidence="4 5">Small ribosomal subunit protein uS2</fullName>
    </recommendedName>
</protein>
<dbReference type="Proteomes" id="UP000178254">
    <property type="component" value="Unassembled WGS sequence"/>
</dbReference>
<dbReference type="InterPro" id="IPR018130">
    <property type="entry name" value="Ribosomal_uS2_CS"/>
</dbReference>
<dbReference type="AlphaFoldDB" id="A0A1F6PE19"/>
<keyword evidence="2 5" id="KW-0689">Ribosomal protein</keyword>
<comment type="caution">
    <text evidence="6">The sequence shown here is derived from an EMBL/GenBank/DDBJ whole genome shotgun (WGS) entry which is preliminary data.</text>
</comment>
<evidence type="ECO:0000313" key="7">
    <source>
        <dbReference type="Proteomes" id="UP000178254"/>
    </source>
</evidence>
<comment type="similarity">
    <text evidence="1 5">Belongs to the universal ribosomal protein uS2 family.</text>
</comment>
<proteinExistence type="inferred from homology"/>
<dbReference type="NCBIfam" id="TIGR01011">
    <property type="entry name" value="rpsB_bact"/>
    <property type="match status" value="1"/>
</dbReference>
<dbReference type="PRINTS" id="PR00395">
    <property type="entry name" value="RIBOSOMALS2"/>
</dbReference>
<dbReference type="GO" id="GO:0022627">
    <property type="term" value="C:cytosolic small ribosomal subunit"/>
    <property type="evidence" value="ECO:0007669"/>
    <property type="project" value="TreeGrafter"/>
</dbReference>
<dbReference type="PROSITE" id="PS00962">
    <property type="entry name" value="RIBOSOMAL_S2_1"/>
    <property type="match status" value="1"/>
</dbReference>
<dbReference type="CDD" id="cd01425">
    <property type="entry name" value="RPS2"/>
    <property type="match status" value="1"/>
</dbReference>
<dbReference type="SUPFAM" id="SSF52313">
    <property type="entry name" value="Ribosomal protein S2"/>
    <property type="match status" value="1"/>
</dbReference>
<dbReference type="Gene3D" id="1.10.287.610">
    <property type="entry name" value="Helix hairpin bin"/>
    <property type="match status" value="1"/>
</dbReference>
<evidence type="ECO:0000256" key="1">
    <source>
        <dbReference type="ARBA" id="ARBA00006242"/>
    </source>
</evidence>
<reference evidence="6 7" key="1">
    <citation type="journal article" date="2016" name="Nat. Commun.">
        <title>Thousands of microbial genomes shed light on interconnected biogeochemical processes in an aquifer system.</title>
        <authorList>
            <person name="Anantharaman K."/>
            <person name="Brown C.T."/>
            <person name="Hug L.A."/>
            <person name="Sharon I."/>
            <person name="Castelle C.J."/>
            <person name="Probst A.J."/>
            <person name="Thomas B.C."/>
            <person name="Singh A."/>
            <person name="Wilkins M.J."/>
            <person name="Karaoz U."/>
            <person name="Brodie E.L."/>
            <person name="Williams K.H."/>
            <person name="Hubbard S.S."/>
            <person name="Banfield J.F."/>
        </authorList>
    </citation>
    <scope>NUCLEOTIDE SEQUENCE [LARGE SCALE GENOMIC DNA]</scope>
</reference>
<evidence type="ECO:0000256" key="3">
    <source>
        <dbReference type="ARBA" id="ARBA00023274"/>
    </source>
</evidence>
<dbReference type="Gene3D" id="3.40.50.10490">
    <property type="entry name" value="Glucose-6-phosphate isomerase like protein, domain 1"/>
    <property type="match status" value="1"/>
</dbReference>
<evidence type="ECO:0000256" key="2">
    <source>
        <dbReference type="ARBA" id="ARBA00022980"/>
    </source>
</evidence>
<evidence type="ECO:0000256" key="5">
    <source>
        <dbReference type="HAMAP-Rule" id="MF_00291"/>
    </source>
</evidence>
<evidence type="ECO:0000313" key="6">
    <source>
        <dbReference type="EMBL" id="OGH94399.1"/>
    </source>
</evidence>
<organism evidence="6 7">
    <name type="scientific">Candidatus Magasanikbacteria bacterium RIFOXYD2_FULL_41_14</name>
    <dbReference type="NCBI Taxonomy" id="1798709"/>
    <lineage>
        <taxon>Bacteria</taxon>
        <taxon>Candidatus Magasanikiibacteriota</taxon>
    </lineage>
</organism>
<dbReference type="GO" id="GO:0003735">
    <property type="term" value="F:structural constituent of ribosome"/>
    <property type="evidence" value="ECO:0007669"/>
    <property type="project" value="InterPro"/>
</dbReference>
<dbReference type="PANTHER" id="PTHR12534:SF0">
    <property type="entry name" value="SMALL RIBOSOMAL SUBUNIT PROTEIN US2M"/>
    <property type="match status" value="1"/>
</dbReference>
<accession>A0A1F6PE19</accession>